<keyword evidence="6" id="KW-1185">Reference proteome</keyword>
<evidence type="ECO:0000256" key="3">
    <source>
        <dbReference type="ARBA" id="ARBA00023319"/>
    </source>
</evidence>
<dbReference type="SMART" id="SM00408">
    <property type="entry name" value="IGc2"/>
    <property type="match status" value="3"/>
</dbReference>
<dbReference type="PROSITE" id="PS50835">
    <property type="entry name" value="IG_LIKE"/>
    <property type="match status" value="3"/>
</dbReference>
<reference evidence="7" key="1">
    <citation type="submission" date="2024-02" db="UniProtKB">
        <authorList>
            <consortium name="WormBaseParasite"/>
        </authorList>
    </citation>
    <scope>IDENTIFICATION</scope>
</reference>
<dbReference type="GO" id="GO:0005886">
    <property type="term" value="C:plasma membrane"/>
    <property type="evidence" value="ECO:0007669"/>
    <property type="project" value="TreeGrafter"/>
</dbReference>
<dbReference type="Pfam" id="PF13927">
    <property type="entry name" value="Ig_3"/>
    <property type="match status" value="3"/>
</dbReference>
<dbReference type="InterPro" id="IPR036179">
    <property type="entry name" value="Ig-like_dom_sf"/>
</dbReference>
<dbReference type="GO" id="GO:0050808">
    <property type="term" value="P:synapse organization"/>
    <property type="evidence" value="ECO:0007669"/>
    <property type="project" value="TreeGrafter"/>
</dbReference>
<evidence type="ECO:0000313" key="6">
    <source>
        <dbReference type="Proteomes" id="UP000887575"/>
    </source>
</evidence>
<feature type="domain" description="Ig-like" evidence="5">
    <location>
        <begin position="218"/>
        <end position="314"/>
    </location>
</feature>
<name>A0AAF3J3E3_9BILA</name>
<dbReference type="InterPro" id="IPR007110">
    <property type="entry name" value="Ig-like_dom"/>
</dbReference>
<feature type="domain" description="Ig-like" evidence="5">
    <location>
        <begin position="20"/>
        <end position="110"/>
    </location>
</feature>
<dbReference type="SUPFAM" id="SSF48726">
    <property type="entry name" value="Immunoglobulin"/>
    <property type="match status" value="3"/>
</dbReference>
<keyword evidence="2" id="KW-1015">Disulfide bond</keyword>
<sequence>MRWPSLLGVILLLRESICDPKIATKSQRFEVREGSTVELPCHVDDLDTDDTITWETSEGTISLDEEKLTNDDSLDVRKDGSDMILIIRNVEPQHSRQFTCKLPANDASVTHEVVVVSSPSVSISPDLSEMTTRKGDKVTLRCQATGNPAPEIQWSKKGGQIERDVTRKGSHSLIFTADLNHQGVYICSARNKIGEARRQIDLKVSANGNQLQGEGVKPWIRTDFGYLPVHRGNSVNISCRFDGNPPPNLDWYFNGYRVKMNDAKFKDAKEYDQREKNYTLSTLEVHNLDPDMFGDYSCQASNNFGSAIEVIHVSGNPGPPELSVDGTSLKWSVQSKAPILEYRVLFRFLKQDTWTGKKSVSADLRDQTGADRYSNSIDLASFLQRGTTYEVQLEARNAEGWGSLARKFVTVDVPGSDEASPGSASTHLVALLVLVTVWLNL</sequence>
<evidence type="ECO:0000256" key="4">
    <source>
        <dbReference type="SAM" id="SignalP"/>
    </source>
</evidence>
<dbReference type="FunFam" id="2.60.40.10:FF:000032">
    <property type="entry name" value="palladin isoform X1"/>
    <property type="match status" value="1"/>
</dbReference>
<dbReference type="GO" id="GO:0043025">
    <property type="term" value="C:neuronal cell body"/>
    <property type="evidence" value="ECO:0007669"/>
    <property type="project" value="TreeGrafter"/>
</dbReference>
<dbReference type="Proteomes" id="UP000887575">
    <property type="component" value="Unassembled WGS sequence"/>
</dbReference>
<dbReference type="SMART" id="SM00409">
    <property type="entry name" value="IG"/>
    <property type="match status" value="3"/>
</dbReference>
<proteinExistence type="predicted"/>
<dbReference type="GO" id="GO:0030424">
    <property type="term" value="C:axon"/>
    <property type="evidence" value="ECO:0007669"/>
    <property type="project" value="TreeGrafter"/>
</dbReference>
<dbReference type="CDD" id="cd00063">
    <property type="entry name" value="FN3"/>
    <property type="match status" value="1"/>
</dbReference>
<evidence type="ECO:0000256" key="1">
    <source>
        <dbReference type="ARBA" id="ARBA00022737"/>
    </source>
</evidence>
<dbReference type="InterPro" id="IPR003961">
    <property type="entry name" value="FN3_dom"/>
</dbReference>
<dbReference type="AlphaFoldDB" id="A0AAF3J3E3"/>
<keyword evidence="1" id="KW-0677">Repeat</keyword>
<dbReference type="Gene3D" id="2.60.40.10">
    <property type="entry name" value="Immunoglobulins"/>
    <property type="match status" value="4"/>
</dbReference>
<evidence type="ECO:0000256" key="2">
    <source>
        <dbReference type="ARBA" id="ARBA00023157"/>
    </source>
</evidence>
<dbReference type="InterPro" id="IPR036116">
    <property type="entry name" value="FN3_sf"/>
</dbReference>
<evidence type="ECO:0000259" key="5">
    <source>
        <dbReference type="PROSITE" id="PS50835"/>
    </source>
</evidence>
<dbReference type="WBParaSite" id="MBELARI_LOCUS13729">
    <property type="protein sequence ID" value="MBELARI_LOCUS13729"/>
    <property type="gene ID" value="MBELARI_LOCUS13729"/>
</dbReference>
<keyword evidence="3" id="KW-0393">Immunoglobulin domain</keyword>
<dbReference type="PANTHER" id="PTHR45080:SF20">
    <property type="entry name" value="IG-LIKE DOMAIN-CONTAINING PROTEIN"/>
    <property type="match status" value="1"/>
</dbReference>
<dbReference type="SUPFAM" id="SSF49265">
    <property type="entry name" value="Fibronectin type III"/>
    <property type="match status" value="1"/>
</dbReference>
<evidence type="ECO:0000313" key="7">
    <source>
        <dbReference type="WBParaSite" id="MBELARI_LOCUS13729"/>
    </source>
</evidence>
<protein>
    <recommendedName>
        <fullName evidence="5">Ig-like domain-containing protein</fullName>
    </recommendedName>
</protein>
<dbReference type="InterPro" id="IPR050958">
    <property type="entry name" value="Cell_Adh-Cytoskel_Orgn"/>
</dbReference>
<dbReference type="GO" id="GO:0007156">
    <property type="term" value="P:homophilic cell adhesion via plasma membrane adhesion molecules"/>
    <property type="evidence" value="ECO:0007669"/>
    <property type="project" value="TreeGrafter"/>
</dbReference>
<dbReference type="PANTHER" id="PTHR45080">
    <property type="entry name" value="CONTACTIN 5"/>
    <property type="match status" value="1"/>
</dbReference>
<dbReference type="InterPro" id="IPR003599">
    <property type="entry name" value="Ig_sub"/>
</dbReference>
<dbReference type="InterPro" id="IPR003598">
    <property type="entry name" value="Ig_sub2"/>
</dbReference>
<dbReference type="CDD" id="cd00096">
    <property type="entry name" value="Ig"/>
    <property type="match status" value="1"/>
</dbReference>
<dbReference type="InterPro" id="IPR013783">
    <property type="entry name" value="Ig-like_fold"/>
</dbReference>
<feature type="domain" description="Ig-like" evidence="5">
    <location>
        <begin position="119"/>
        <end position="205"/>
    </location>
</feature>
<organism evidence="6 7">
    <name type="scientific">Mesorhabditis belari</name>
    <dbReference type="NCBI Taxonomy" id="2138241"/>
    <lineage>
        <taxon>Eukaryota</taxon>
        <taxon>Metazoa</taxon>
        <taxon>Ecdysozoa</taxon>
        <taxon>Nematoda</taxon>
        <taxon>Chromadorea</taxon>
        <taxon>Rhabditida</taxon>
        <taxon>Rhabditina</taxon>
        <taxon>Rhabditomorpha</taxon>
        <taxon>Rhabditoidea</taxon>
        <taxon>Rhabditidae</taxon>
        <taxon>Mesorhabditinae</taxon>
        <taxon>Mesorhabditis</taxon>
    </lineage>
</organism>
<keyword evidence="4" id="KW-0732">Signal</keyword>
<feature type="chain" id="PRO_5041952816" description="Ig-like domain-containing protein" evidence="4">
    <location>
        <begin position="19"/>
        <end position="441"/>
    </location>
</feature>
<dbReference type="GO" id="GO:0008046">
    <property type="term" value="F:axon guidance receptor activity"/>
    <property type="evidence" value="ECO:0007669"/>
    <property type="project" value="TreeGrafter"/>
</dbReference>
<accession>A0AAF3J3E3</accession>
<feature type="signal peptide" evidence="4">
    <location>
        <begin position="1"/>
        <end position="18"/>
    </location>
</feature>